<name>A0A7W6KGG4_9SPHI</name>
<dbReference type="InterPro" id="IPR051802">
    <property type="entry name" value="YfhM-like"/>
</dbReference>
<evidence type="ECO:0000256" key="1">
    <source>
        <dbReference type="ARBA" id="ARBA00010556"/>
    </source>
</evidence>
<organism evidence="4 5">
    <name type="scientific">Pedobacter zeae</name>
    <dbReference type="NCBI Taxonomy" id="1737356"/>
    <lineage>
        <taxon>Bacteria</taxon>
        <taxon>Pseudomonadati</taxon>
        <taxon>Bacteroidota</taxon>
        <taxon>Sphingobacteriia</taxon>
        <taxon>Sphingobacteriales</taxon>
        <taxon>Sphingobacteriaceae</taxon>
        <taxon>Pedobacter</taxon>
    </lineage>
</organism>
<evidence type="ECO:0000313" key="4">
    <source>
        <dbReference type="EMBL" id="MBB4110255.1"/>
    </source>
</evidence>
<reference evidence="6" key="2">
    <citation type="journal article" date="2019" name="Int. J. Syst. Evol. Microbiol.">
        <title>The Global Catalogue of Microorganisms (GCM) 10K type strain sequencing project: providing services to taxonomists for standard genome sequencing and annotation.</title>
        <authorList>
            <consortium name="The Broad Institute Genomics Platform"/>
            <consortium name="The Broad Institute Genome Sequencing Center for Infectious Disease"/>
            <person name="Wu L."/>
            <person name="Ma J."/>
        </authorList>
    </citation>
    <scope>NUCLEOTIDE SEQUENCE [LARGE SCALE GENOMIC DNA]</scope>
    <source>
        <strain evidence="6">CGMCC 1.15287</strain>
    </source>
</reference>
<dbReference type="InterPro" id="IPR008930">
    <property type="entry name" value="Terpenoid_cyclase/PrenylTrfase"/>
</dbReference>
<dbReference type="Pfam" id="PF13715">
    <property type="entry name" value="CarbopepD_reg_2"/>
    <property type="match status" value="1"/>
</dbReference>
<dbReference type="RefSeq" id="WP_183767956.1">
    <property type="nucleotide sequence ID" value="NZ_BMHZ01000004.1"/>
</dbReference>
<dbReference type="Proteomes" id="UP000642938">
    <property type="component" value="Unassembled WGS sequence"/>
</dbReference>
<dbReference type="EMBL" id="BMHZ01000004">
    <property type="protein sequence ID" value="GGH16937.1"/>
    <property type="molecule type" value="Genomic_DNA"/>
</dbReference>
<dbReference type="SUPFAM" id="SSF48239">
    <property type="entry name" value="Terpenoid cyclases/Protein prenyltransferases"/>
    <property type="match status" value="1"/>
</dbReference>
<dbReference type="InterPro" id="IPR041246">
    <property type="entry name" value="Bact_MG10"/>
</dbReference>
<dbReference type="GO" id="GO:0004866">
    <property type="term" value="F:endopeptidase inhibitor activity"/>
    <property type="evidence" value="ECO:0007669"/>
    <property type="project" value="InterPro"/>
</dbReference>
<dbReference type="EMBL" id="JACIEF010000004">
    <property type="protein sequence ID" value="MBB4110255.1"/>
    <property type="molecule type" value="Genomic_DNA"/>
</dbReference>
<dbReference type="Pfam" id="PF00207">
    <property type="entry name" value="A2M"/>
    <property type="match status" value="1"/>
</dbReference>
<comment type="similarity">
    <text evidence="1">Belongs to the protease inhibitor I39 (alpha-2-macroglobulin) family. Bacterial alpha-2-macroglobulin subfamily.</text>
</comment>
<dbReference type="SUPFAM" id="SSF49464">
    <property type="entry name" value="Carboxypeptidase regulatory domain-like"/>
    <property type="match status" value="1"/>
</dbReference>
<evidence type="ECO:0000313" key="3">
    <source>
        <dbReference type="EMBL" id="GGH16937.1"/>
    </source>
</evidence>
<gene>
    <name evidence="3" type="ORF">GCM10007422_39980</name>
    <name evidence="4" type="ORF">GGQ60_004283</name>
</gene>
<dbReference type="InterPro" id="IPR001599">
    <property type="entry name" value="Macroglobln_a2"/>
</dbReference>
<reference evidence="4 5" key="3">
    <citation type="submission" date="2020-08" db="EMBL/GenBank/DDBJ databases">
        <title>Genomic Encyclopedia of Type Strains, Phase IV (KMG-IV): sequencing the most valuable type-strain genomes for metagenomic binning, comparative biology and taxonomic classification.</title>
        <authorList>
            <person name="Goeker M."/>
        </authorList>
    </citation>
    <scope>NUCLEOTIDE SEQUENCE [LARGE SCALE GENOMIC DNA]</scope>
    <source>
        <strain evidence="4 5">DSM 100774</strain>
    </source>
</reference>
<dbReference type="SMART" id="SM01360">
    <property type="entry name" value="A2M"/>
    <property type="match status" value="1"/>
</dbReference>
<feature type="domain" description="Alpha-2-macroglobulin" evidence="2">
    <location>
        <begin position="1354"/>
        <end position="1444"/>
    </location>
</feature>
<dbReference type="InterPro" id="IPR008969">
    <property type="entry name" value="CarboxyPept-like_regulatory"/>
</dbReference>
<dbReference type="PANTHER" id="PTHR40094">
    <property type="entry name" value="ALPHA-2-MACROGLOBULIN HOMOLOG"/>
    <property type="match status" value="1"/>
</dbReference>
<evidence type="ECO:0000313" key="6">
    <source>
        <dbReference type="Proteomes" id="UP000642938"/>
    </source>
</evidence>
<dbReference type="Gene3D" id="1.50.10.20">
    <property type="match status" value="1"/>
</dbReference>
<dbReference type="Gene3D" id="2.60.40.1930">
    <property type="match status" value="1"/>
</dbReference>
<accession>A0A7W6KGG4</accession>
<dbReference type="Pfam" id="PF01835">
    <property type="entry name" value="MG2"/>
    <property type="match status" value="1"/>
</dbReference>
<reference evidence="3" key="4">
    <citation type="submission" date="2024-05" db="EMBL/GenBank/DDBJ databases">
        <authorList>
            <person name="Sun Q."/>
            <person name="Zhou Y."/>
        </authorList>
    </citation>
    <scope>NUCLEOTIDE SEQUENCE</scope>
    <source>
        <strain evidence="3">CGMCC 1.15287</strain>
    </source>
</reference>
<dbReference type="Proteomes" id="UP000532273">
    <property type="component" value="Unassembled WGS sequence"/>
</dbReference>
<dbReference type="InterPro" id="IPR047565">
    <property type="entry name" value="Alpha-macroglob_thiol-ester_cl"/>
</dbReference>
<dbReference type="SMART" id="SM01419">
    <property type="entry name" value="Thiol-ester_cl"/>
    <property type="match status" value="1"/>
</dbReference>
<dbReference type="InterPro" id="IPR002890">
    <property type="entry name" value="MG2"/>
</dbReference>
<sequence>MNILLRLSTLFFLLELLSLRVSAQHKYSLSDFDRVDSIAYQGKPKDALALIEKINEQARQTSNTPLLVKSVIYRMMFQSYLEENAFDQILIDLRKDISSAKEPEKSILQSLLAETYWNYLQQNRWQISQRTQVQGGVGDDIKTWAIKKLNDETVRYYLLSVKESRILQQIKVDTLDAVLAGDKRYRSFRPTLYDLLAHRAIDVFSNTQLGLTANDDDLINMGKATWFAKRQAFLNLTIPDDSTSFKVQALQLFKNLVRFHQNNGNSSALDDLDLKRLKFVQQHFPDNDQELYYNALSQLAEQSTQSEVFADVLYEQAIIHKNAQLPVDSNKQNLITAVVLAEKAINTFPQSIGAENARNLIEQVKSTGLSVKVKEFVQPGKASQLYLSYKNADTVELKLYHSPEWKNEYEQFRNKADFLAFLRKNKTLRQWVITVPKTNDYLTHSLVDKIEALPFGSYTLIARTINLKQNDTVYSNINFKVTAMAVINRRNIGKHEYFVSRLDNGAPLKNVTIRQRRYDYNTRNYLDGDLLTTDGNGYASTTEVQAGTSVALIKLGKDELQININNYNHYGDDEDEEKKRVILFTDRPIYRPGQTVYYKGLCLKILNGKNKIAINKAVDVSFNDANGKEVSTTKLMSNDYGTFQGSFTIPMGILNGQMEIETEHGRIAVQVEEYKRPTFEVIFDKPDKHYKLNDSIKVEGKAISFSGYPVSNAKVNYKIFRRVMEDHRFSYLERSAIYGARMYAEGKQVAIGKTNTKAGGKFEITFFANAIDSKANYSYEIVADITDLNGETRSKTTSINVGKKDIALHISPEQVVYLSNKTDSIPFSVTNLNNEAIKADVKAEWGLLQAPSRLLNKSPFYAENYTMSKEDFIKNFPDDEYNNELEVAKWPVKSVEFKQGFSTKNGRGSLNFSQKDLKPGYYKISLTAVNGQNDTVRLDKYLVIYHAAPAIIQSGAEWIAPEVTVIKPNESAVFRVAGFTENSKAYYEVYYRDSITEKVWINLSPKQTILKIRPEAHYEDGFAVQFTMVHQGTIYNSLQQVKIADPQKELNIRFLTFRDKLQPGEKESWKLQINNNHGEKQMAEMVATLYDASLDNLRQMSWNTNLQTSFNYGFYNWNFNINNVANPNYLWFLRPDRDYSVITRGYESFNLFGYNYYGGYNYGYRNYISNLQQAKRRGLSPDVVKKLAELEKGKLIYGVVFDSQGAILPGVQVSVGKKVSTTNVFGIYTIEAKAGEALRFSFIGFKQHTVKVGNKKRVDVTLKEDGSTLNEVVVTGYSTQKKENLTGAVIKLRGVALQGKAPGLAAEAIYGSRSADDMVFPMAAEDKSTTLRQEVGPLKSEKTDIAPRTNFNELAFFYPQLLTDAKGEILIEFTIPQSLTRYKMMGFAHTKDLRTASITNELVTQKQLAIAINAPRFFREGDTILLSAKLNNLAGKKLTGSANLALTDALTGKSIRIFGADDLPEKTFEVDDAGNTVIKWTLIIPSGISAITYKVLAQSGKFSDGEENTVPVLANAMLITESMPVNVRGNATKTFNFEKLENSGSSKTIRNQGLTFEFTSNPIWYAVQALPYLMEYPYECAEQTFSRFYANSFATGIMNSSPKIKTVFEQWKNANNGEALLSNLEKNQELKSILLEEMPWVRNADNETERKKRLATLFDLNRMTYELKANFEKLEKMQFNNGAFPWFSGMREDRYITQHIVLGMGQLKKLKMVDEKAYPKFNTMLSKAIVYLDAELVRDYKAEVKGKSQAYLPLHYLFARSYTDQKNTGAEFIKARDFYLKKLASGWKTFDTYQLAQTALVLHRSGNTAEAKKIITLLNQTAQQNDELGMYWATNKAGWWWYQSPVETQALLIEAFDEVANDVRAVEEMKIWLLKNKQTNDWKTTKATTAACYALLRRGTNLLMESNEPEITIDGRKLAELQQPNAAKEAGTGYQKISIAGKDVKPGMGRVEVKNNNNTIAWGALYWQYFEQLDKITSANTGIKIKKQLFIQKASNRGDVLTPLTTANVLVPGDLLKVRIEIYCDRDMEYLHLKDMRSSGFEPVNVISSYKYQDGLGYYESTKDASTNFFISYMPKGTYVFEYPLRVTHAGNFSNGITSLQSMYAPEFTTHSAGIRVNVK</sequence>
<reference evidence="3" key="1">
    <citation type="journal article" date="2014" name="Int. J. Syst. Evol. Microbiol.">
        <title>Complete genome of a new Firmicutes species belonging to the dominant human colonic microbiota ('Ruminococcus bicirculans') reveals two chromosomes and a selective capacity to utilize plant glucans.</title>
        <authorList>
            <consortium name="NISC Comparative Sequencing Program"/>
            <person name="Wegmann U."/>
            <person name="Louis P."/>
            <person name="Goesmann A."/>
            <person name="Henrissat B."/>
            <person name="Duncan S.H."/>
            <person name="Flint H.J."/>
        </authorList>
    </citation>
    <scope>NUCLEOTIDE SEQUENCE</scope>
    <source>
        <strain evidence="3">CGMCC 1.15287</strain>
    </source>
</reference>
<dbReference type="Pfam" id="PF17973">
    <property type="entry name" value="bMG10"/>
    <property type="match status" value="1"/>
</dbReference>
<evidence type="ECO:0000259" key="2">
    <source>
        <dbReference type="SMART" id="SM01360"/>
    </source>
</evidence>
<dbReference type="PANTHER" id="PTHR40094:SF1">
    <property type="entry name" value="UBIQUITIN DOMAIN-CONTAINING PROTEIN"/>
    <property type="match status" value="1"/>
</dbReference>
<keyword evidence="6" id="KW-1185">Reference proteome</keyword>
<proteinExistence type="inferred from homology"/>
<protein>
    <submittedName>
        <fullName evidence="4">Uncharacterized protein YfaS (Alpha-2-macroglobulin family)</fullName>
    </submittedName>
</protein>
<evidence type="ECO:0000313" key="5">
    <source>
        <dbReference type="Proteomes" id="UP000532273"/>
    </source>
</evidence>
<comment type="caution">
    <text evidence="4">The sequence shown here is derived from an EMBL/GenBank/DDBJ whole genome shotgun (WGS) entry which is preliminary data.</text>
</comment>